<accession>A0A8J6NKH1</accession>
<sequence>MAEDKKTFTPGVLLQTFVFVILLPFLPILITWNWGWIEAWLYALLAIFGFIISRILAANRYPDLLAERAKFAKHAGAKSWDKVLARLVGLGGAIMPLVAALDVRDGWSGIYFNWTLKIFALLIILLGYVIGTWALMENRFFSGVVRIQKDRGHHVVDGGPYRWVRHPGYVGGLLAAFGTPILLDSLWTFGVVAVYTAILVLRTSLEDQTLQAELEGYADYTQRTRYRLLPGIW</sequence>
<dbReference type="GO" id="GO:0004671">
    <property type="term" value="F:protein C-terminal S-isoprenylcysteine carboxyl O-methyltransferase activity"/>
    <property type="evidence" value="ECO:0007669"/>
    <property type="project" value="InterPro"/>
</dbReference>
<evidence type="ECO:0000256" key="1">
    <source>
        <dbReference type="ARBA" id="ARBA00004141"/>
    </source>
</evidence>
<feature type="transmembrane region" description="Helical" evidence="5">
    <location>
        <begin position="114"/>
        <end position="136"/>
    </location>
</feature>
<dbReference type="Pfam" id="PF04140">
    <property type="entry name" value="ICMT"/>
    <property type="match status" value="1"/>
</dbReference>
<dbReference type="Proteomes" id="UP000614469">
    <property type="component" value="Unassembled WGS sequence"/>
</dbReference>
<evidence type="ECO:0000313" key="6">
    <source>
        <dbReference type="EMBL" id="MBC8334450.1"/>
    </source>
</evidence>
<dbReference type="GO" id="GO:0016020">
    <property type="term" value="C:membrane"/>
    <property type="evidence" value="ECO:0007669"/>
    <property type="project" value="UniProtKB-SubCell"/>
</dbReference>
<gene>
    <name evidence="6" type="ORF">H8E29_04235</name>
</gene>
<comment type="caution">
    <text evidence="6">The sequence shown here is derived from an EMBL/GenBank/DDBJ whole genome shotgun (WGS) entry which is preliminary data.</text>
</comment>
<evidence type="ECO:0000256" key="2">
    <source>
        <dbReference type="ARBA" id="ARBA00022692"/>
    </source>
</evidence>
<evidence type="ECO:0000256" key="5">
    <source>
        <dbReference type="SAM" id="Phobius"/>
    </source>
</evidence>
<organism evidence="6 7">
    <name type="scientific">Candidatus Desulfolinea nitratireducens</name>
    <dbReference type="NCBI Taxonomy" id="2841698"/>
    <lineage>
        <taxon>Bacteria</taxon>
        <taxon>Bacillati</taxon>
        <taxon>Chloroflexota</taxon>
        <taxon>Anaerolineae</taxon>
        <taxon>Anaerolineales</taxon>
        <taxon>Anaerolineales incertae sedis</taxon>
        <taxon>Candidatus Desulfolinea</taxon>
    </lineage>
</organism>
<dbReference type="AlphaFoldDB" id="A0A8J6NKH1"/>
<keyword evidence="3 5" id="KW-1133">Transmembrane helix</keyword>
<feature type="transmembrane region" description="Helical" evidence="5">
    <location>
        <begin position="40"/>
        <end position="62"/>
    </location>
</feature>
<comment type="subcellular location">
    <subcellularLocation>
        <location evidence="1">Membrane</location>
        <topology evidence="1">Multi-pass membrane protein</topology>
    </subcellularLocation>
</comment>
<dbReference type="PANTHER" id="PTHR43847:SF1">
    <property type="entry name" value="BLL3993 PROTEIN"/>
    <property type="match status" value="1"/>
</dbReference>
<reference evidence="6 7" key="1">
    <citation type="submission" date="2020-08" db="EMBL/GenBank/DDBJ databases">
        <title>Bridging the membrane lipid divide: bacteria of the FCB group superphylum have the potential to synthesize archaeal ether lipids.</title>
        <authorList>
            <person name="Villanueva L."/>
            <person name="Von Meijenfeldt F.A.B."/>
            <person name="Westbye A.B."/>
            <person name="Yadav S."/>
            <person name="Hopmans E.C."/>
            <person name="Dutilh B.E."/>
            <person name="Sinninghe Damste J.S."/>
        </authorList>
    </citation>
    <scope>NUCLEOTIDE SEQUENCE [LARGE SCALE GENOMIC DNA]</scope>
    <source>
        <strain evidence="6">NIOZ-UU36</strain>
    </source>
</reference>
<evidence type="ECO:0000313" key="7">
    <source>
        <dbReference type="Proteomes" id="UP000614469"/>
    </source>
</evidence>
<keyword evidence="2 5" id="KW-0812">Transmembrane</keyword>
<protein>
    <submittedName>
        <fullName evidence="6">Isoprenylcysteine carboxylmethyltransferase family protein</fullName>
    </submittedName>
</protein>
<dbReference type="InterPro" id="IPR007269">
    <property type="entry name" value="ICMT_MeTrfase"/>
</dbReference>
<evidence type="ECO:0000256" key="4">
    <source>
        <dbReference type="ARBA" id="ARBA00023136"/>
    </source>
</evidence>
<dbReference type="PANTHER" id="PTHR43847">
    <property type="entry name" value="BLL3993 PROTEIN"/>
    <property type="match status" value="1"/>
</dbReference>
<dbReference type="InterPro" id="IPR052527">
    <property type="entry name" value="Metal_cation-efflux_comp"/>
</dbReference>
<name>A0A8J6NKH1_9CHLR</name>
<dbReference type="Gene3D" id="1.20.120.1630">
    <property type="match status" value="1"/>
</dbReference>
<evidence type="ECO:0000256" key="3">
    <source>
        <dbReference type="ARBA" id="ARBA00022989"/>
    </source>
</evidence>
<feature type="transmembrane region" description="Helical" evidence="5">
    <location>
        <begin position="83"/>
        <end position="102"/>
    </location>
</feature>
<proteinExistence type="predicted"/>
<dbReference type="EMBL" id="JACNJN010000067">
    <property type="protein sequence ID" value="MBC8334450.1"/>
    <property type="molecule type" value="Genomic_DNA"/>
</dbReference>
<feature type="transmembrane region" description="Helical" evidence="5">
    <location>
        <begin position="12"/>
        <end position="34"/>
    </location>
</feature>
<keyword evidence="4 5" id="KW-0472">Membrane</keyword>